<evidence type="ECO:0000256" key="1">
    <source>
        <dbReference type="SAM" id="Phobius"/>
    </source>
</evidence>
<dbReference type="EMBL" id="ML994613">
    <property type="protein sequence ID" value="KAF2193596.1"/>
    <property type="molecule type" value="Genomic_DNA"/>
</dbReference>
<dbReference type="AlphaFoldDB" id="A0A6A6EUN5"/>
<dbReference type="Proteomes" id="UP000800200">
    <property type="component" value="Unassembled WGS sequence"/>
</dbReference>
<keyword evidence="1" id="KW-1133">Transmembrane helix</keyword>
<dbReference type="Gene3D" id="3.30.70.270">
    <property type="match status" value="1"/>
</dbReference>
<dbReference type="InterPro" id="IPR043128">
    <property type="entry name" value="Rev_trsase/Diguanyl_cyclase"/>
</dbReference>
<dbReference type="SUPFAM" id="SSF56672">
    <property type="entry name" value="DNA/RNA polymerases"/>
    <property type="match status" value="1"/>
</dbReference>
<dbReference type="InterPro" id="IPR043502">
    <property type="entry name" value="DNA/RNA_pol_sf"/>
</dbReference>
<sequence>VINYTLRKYLNVFIIAYLDNILVYINRTLKKYKIHIKKPEKCKFHITEIKFLGFIISRKEILADLKKLIEIHK</sequence>
<organism evidence="2 3">
    <name type="scientific">Zopfia rhizophila CBS 207.26</name>
    <dbReference type="NCBI Taxonomy" id="1314779"/>
    <lineage>
        <taxon>Eukaryota</taxon>
        <taxon>Fungi</taxon>
        <taxon>Dikarya</taxon>
        <taxon>Ascomycota</taxon>
        <taxon>Pezizomycotina</taxon>
        <taxon>Dothideomycetes</taxon>
        <taxon>Dothideomycetes incertae sedis</taxon>
        <taxon>Zopfiaceae</taxon>
        <taxon>Zopfia</taxon>
    </lineage>
</organism>
<keyword evidence="3" id="KW-1185">Reference proteome</keyword>
<feature type="transmembrane region" description="Helical" evidence="1">
    <location>
        <begin position="6"/>
        <end position="25"/>
    </location>
</feature>
<feature type="non-terminal residue" evidence="2">
    <location>
        <position position="1"/>
    </location>
</feature>
<evidence type="ECO:0000313" key="3">
    <source>
        <dbReference type="Proteomes" id="UP000800200"/>
    </source>
</evidence>
<reference evidence="2" key="1">
    <citation type="journal article" date="2020" name="Stud. Mycol.">
        <title>101 Dothideomycetes genomes: a test case for predicting lifestyles and emergence of pathogens.</title>
        <authorList>
            <person name="Haridas S."/>
            <person name="Albert R."/>
            <person name="Binder M."/>
            <person name="Bloem J."/>
            <person name="Labutti K."/>
            <person name="Salamov A."/>
            <person name="Andreopoulos B."/>
            <person name="Baker S."/>
            <person name="Barry K."/>
            <person name="Bills G."/>
            <person name="Bluhm B."/>
            <person name="Cannon C."/>
            <person name="Castanera R."/>
            <person name="Culley D."/>
            <person name="Daum C."/>
            <person name="Ezra D."/>
            <person name="Gonzalez J."/>
            <person name="Henrissat B."/>
            <person name="Kuo A."/>
            <person name="Liang C."/>
            <person name="Lipzen A."/>
            <person name="Lutzoni F."/>
            <person name="Magnuson J."/>
            <person name="Mondo S."/>
            <person name="Nolan M."/>
            <person name="Ohm R."/>
            <person name="Pangilinan J."/>
            <person name="Park H.-J."/>
            <person name="Ramirez L."/>
            <person name="Alfaro M."/>
            <person name="Sun H."/>
            <person name="Tritt A."/>
            <person name="Yoshinaga Y."/>
            <person name="Zwiers L.-H."/>
            <person name="Turgeon B."/>
            <person name="Goodwin S."/>
            <person name="Spatafora J."/>
            <person name="Crous P."/>
            <person name="Grigoriev I."/>
        </authorList>
    </citation>
    <scope>NUCLEOTIDE SEQUENCE</scope>
    <source>
        <strain evidence="2">CBS 207.26</strain>
    </source>
</reference>
<dbReference type="OrthoDB" id="5096095at2759"/>
<name>A0A6A6EUN5_9PEZI</name>
<keyword evidence="1" id="KW-0472">Membrane</keyword>
<accession>A0A6A6EUN5</accession>
<evidence type="ECO:0000313" key="2">
    <source>
        <dbReference type="EMBL" id="KAF2193596.1"/>
    </source>
</evidence>
<keyword evidence="1" id="KW-0812">Transmembrane</keyword>
<proteinExistence type="predicted"/>
<evidence type="ECO:0008006" key="4">
    <source>
        <dbReference type="Google" id="ProtNLM"/>
    </source>
</evidence>
<gene>
    <name evidence="2" type="ORF">K469DRAFT_550347</name>
</gene>
<protein>
    <recommendedName>
        <fullName evidence="4">DNA/RNA polymerase</fullName>
    </recommendedName>
</protein>